<dbReference type="SUPFAM" id="SSF47226">
    <property type="entry name" value="Histidine-containing phosphotransfer domain, HPT domain"/>
    <property type="match status" value="1"/>
</dbReference>
<dbReference type="GO" id="GO:0000160">
    <property type="term" value="P:phosphorelay signal transduction system"/>
    <property type="evidence" value="ECO:0007669"/>
    <property type="project" value="UniProtKB-KW"/>
</dbReference>
<dbReference type="PANTHER" id="PTHR44591:SF14">
    <property type="entry name" value="PROTEIN PILG"/>
    <property type="match status" value="1"/>
</dbReference>
<evidence type="ECO:0000313" key="6">
    <source>
        <dbReference type="Proteomes" id="UP000595362"/>
    </source>
</evidence>
<dbReference type="SMART" id="SM00448">
    <property type="entry name" value="REC"/>
    <property type="match status" value="1"/>
</dbReference>
<evidence type="ECO:0000256" key="1">
    <source>
        <dbReference type="ARBA" id="ARBA00022553"/>
    </source>
</evidence>
<dbReference type="Gene3D" id="3.40.50.2300">
    <property type="match status" value="1"/>
</dbReference>
<sequence>MDDMPIEYQQAFNRLKRTYIQRLDNTIRIIDNILDLEQYNPPTREDLLRAQALVHGLCGSGTTFGFPEITEAARDADHFLDSLIKRMQPGEALNQEMDRQYDAVMIKVQDVCRGVCRQTRLETPEFANMNIYDMPGKDGQPHILIVEDDTHVASVLANNLRAQGYTVQVSANAEDALHYLARVRPDLVIVDMVLKGMDGIELLYQIKQNSEHLDIPVLMMSTRNRNEEDLRCMRAGAEAFVQKPVDLEAMNVTIKDILASHAVSLASSST</sequence>
<keyword evidence="1 3" id="KW-0597">Phosphoprotein</keyword>
<organism evidence="5 6">
    <name type="scientific">Micavibrio aeruginosavorus</name>
    <dbReference type="NCBI Taxonomy" id="349221"/>
    <lineage>
        <taxon>Bacteria</taxon>
        <taxon>Pseudomonadati</taxon>
        <taxon>Bdellovibrionota</taxon>
        <taxon>Bdellovibrionia</taxon>
        <taxon>Bdellovibrionales</taxon>
        <taxon>Pseudobdellovibrionaceae</taxon>
        <taxon>Micavibrio</taxon>
    </lineage>
</organism>
<feature type="domain" description="Response regulatory" evidence="4">
    <location>
        <begin position="142"/>
        <end position="258"/>
    </location>
</feature>
<dbReference type="InterPro" id="IPR011006">
    <property type="entry name" value="CheY-like_superfamily"/>
</dbReference>
<dbReference type="PROSITE" id="PS50110">
    <property type="entry name" value="RESPONSE_REGULATORY"/>
    <property type="match status" value="1"/>
</dbReference>
<accession>A0A7T5R113</accession>
<dbReference type="Gene3D" id="1.20.120.160">
    <property type="entry name" value="HPT domain"/>
    <property type="match status" value="1"/>
</dbReference>
<protein>
    <submittedName>
        <fullName evidence="5">Response regulator</fullName>
    </submittedName>
</protein>
<feature type="modified residue" description="4-aspartylphosphate" evidence="3">
    <location>
        <position position="191"/>
    </location>
</feature>
<name>A0A7T5R113_9BACT</name>
<dbReference type="SUPFAM" id="SSF52172">
    <property type="entry name" value="CheY-like"/>
    <property type="match status" value="1"/>
</dbReference>
<keyword evidence="2" id="KW-0902">Two-component regulatory system</keyword>
<dbReference type="Proteomes" id="UP000595362">
    <property type="component" value="Chromosome"/>
</dbReference>
<evidence type="ECO:0000313" key="5">
    <source>
        <dbReference type="EMBL" id="QQG35573.1"/>
    </source>
</evidence>
<reference evidence="5 6" key="1">
    <citation type="submission" date="2020-07" db="EMBL/GenBank/DDBJ databases">
        <title>Huge and variable diversity of episymbiotic CPR bacteria and DPANN archaea in groundwater ecosystems.</title>
        <authorList>
            <person name="He C.Y."/>
            <person name="Keren R."/>
            <person name="Whittaker M."/>
            <person name="Farag I.F."/>
            <person name="Doudna J."/>
            <person name="Cate J.H.D."/>
            <person name="Banfield J.F."/>
        </authorList>
    </citation>
    <scope>NUCLEOTIDE SEQUENCE [LARGE SCALE GENOMIC DNA]</scope>
    <source>
        <strain evidence="5">NC_groundwater_70_Ag_B-0.1um_54_66</strain>
    </source>
</reference>
<gene>
    <name evidence="5" type="ORF">HYS17_08570</name>
</gene>
<dbReference type="CDD" id="cd00156">
    <property type="entry name" value="REC"/>
    <property type="match status" value="1"/>
</dbReference>
<dbReference type="PANTHER" id="PTHR44591">
    <property type="entry name" value="STRESS RESPONSE REGULATOR PROTEIN 1"/>
    <property type="match status" value="1"/>
</dbReference>
<dbReference type="InterPro" id="IPR001789">
    <property type="entry name" value="Sig_transdc_resp-reg_receiver"/>
</dbReference>
<dbReference type="EMBL" id="CP066681">
    <property type="protein sequence ID" value="QQG35573.1"/>
    <property type="molecule type" value="Genomic_DNA"/>
</dbReference>
<dbReference type="InterPro" id="IPR036641">
    <property type="entry name" value="HPT_dom_sf"/>
</dbReference>
<dbReference type="Pfam" id="PF00072">
    <property type="entry name" value="Response_reg"/>
    <property type="match status" value="1"/>
</dbReference>
<dbReference type="AlphaFoldDB" id="A0A7T5R113"/>
<proteinExistence type="predicted"/>
<evidence type="ECO:0000259" key="4">
    <source>
        <dbReference type="PROSITE" id="PS50110"/>
    </source>
</evidence>
<evidence type="ECO:0000256" key="2">
    <source>
        <dbReference type="ARBA" id="ARBA00023012"/>
    </source>
</evidence>
<evidence type="ECO:0000256" key="3">
    <source>
        <dbReference type="PROSITE-ProRule" id="PRU00169"/>
    </source>
</evidence>
<dbReference type="InterPro" id="IPR050595">
    <property type="entry name" value="Bact_response_regulator"/>
</dbReference>